<keyword evidence="1" id="KW-1133">Transmembrane helix</keyword>
<feature type="transmembrane region" description="Helical" evidence="1">
    <location>
        <begin position="245"/>
        <end position="263"/>
    </location>
</feature>
<keyword evidence="1" id="KW-0812">Transmembrane</keyword>
<dbReference type="InterPro" id="IPR036259">
    <property type="entry name" value="MFS_trans_sf"/>
</dbReference>
<keyword evidence="1" id="KW-0472">Membrane</keyword>
<name>A0ABX0JF78_9BACL</name>
<protein>
    <submittedName>
        <fullName evidence="2">Uncharacterized protein</fullName>
    </submittedName>
</protein>
<keyword evidence="3" id="KW-1185">Reference proteome</keyword>
<dbReference type="EMBL" id="JAAOIW010000019">
    <property type="protein sequence ID" value="NHN34416.1"/>
    <property type="molecule type" value="Genomic_DNA"/>
</dbReference>
<evidence type="ECO:0000313" key="3">
    <source>
        <dbReference type="Proteomes" id="UP001165962"/>
    </source>
</evidence>
<feature type="transmembrane region" description="Helical" evidence="1">
    <location>
        <begin position="20"/>
        <end position="38"/>
    </location>
</feature>
<feature type="transmembrane region" description="Helical" evidence="1">
    <location>
        <begin position="187"/>
        <end position="207"/>
    </location>
</feature>
<gene>
    <name evidence="2" type="ORF">G9U52_31990</name>
</gene>
<evidence type="ECO:0000313" key="2">
    <source>
        <dbReference type="EMBL" id="NHN34416.1"/>
    </source>
</evidence>
<sequence>MPLLKEIFDWLKSYFNNDPNFGWYVIFILIVLWMYKEIRMKYIGNKKDDEELLCRTLSIYMETKLELLKYQAAKIDIYVLNEKLTRNISVFPYPLRYSINEWITSKGINSHSLQKIIDRLNDEINYLLLKQDNRYDSRNEEGIVLPTFVFIRRIFDPFFIPLFYTFLILFVIFFLGFMIIVANNGDIFTKFLGYSLIFNTIMYVIFVESSVMQLIKKRRVFSSLGYTISAGFIILSLILFIWGPWYRGLILFCLLVFYLFFFIKNTERN</sequence>
<feature type="transmembrane region" description="Helical" evidence="1">
    <location>
        <begin position="219"/>
        <end position="239"/>
    </location>
</feature>
<reference evidence="2" key="1">
    <citation type="submission" date="2020-03" db="EMBL/GenBank/DDBJ databases">
        <title>Draft sequencing of Paenibacilllus sp. S3N08.</title>
        <authorList>
            <person name="Kim D.-U."/>
        </authorList>
    </citation>
    <scope>NUCLEOTIDE SEQUENCE</scope>
    <source>
        <strain evidence="2">S3N08</strain>
    </source>
</reference>
<evidence type="ECO:0000256" key="1">
    <source>
        <dbReference type="SAM" id="Phobius"/>
    </source>
</evidence>
<accession>A0ABX0JF78</accession>
<dbReference type="RefSeq" id="WP_166155342.1">
    <property type="nucleotide sequence ID" value="NZ_JAAOIW010000019.1"/>
</dbReference>
<dbReference type="Proteomes" id="UP001165962">
    <property type="component" value="Unassembled WGS sequence"/>
</dbReference>
<comment type="caution">
    <text evidence="2">The sequence shown here is derived from an EMBL/GenBank/DDBJ whole genome shotgun (WGS) entry which is preliminary data.</text>
</comment>
<dbReference type="SUPFAM" id="SSF103473">
    <property type="entry name" value="MFS general substrate transporter"/>
    <property type="match status" value="1"/>
</dbReference>
<proteinExistence type="predicted"/>
<organism evidence="2 3">
    <name type="scientific">Paenibacillus agricola</name>
    <dbReference type="NCBI Taxonomy" id="2716264"/>
    <lineage>
        <taxon>Bacteria</taxon>
        <taxon>Bacillati</taxon>
        <taxon>Bacillota</taxon>
        <taxon>Bacilli</taxon>
        <taxon>Bacillales</taxon>
        <taxon>Paenibacillaceae</taxon>
        <taxon>Paenibacillus</taxon>
    </lineage>
</organism>
<feature type="transmembrane region" description="Helical" evidence="1">
    <location>
        <begin position="158"/>
        <end position="181"/>
    </location>
</feature>